<dbReference type="PANTHER" id="PTHR42715">
    <property type="entry name" value="BETA-GLUCOSIDASE"/>
    <property type="match status" value="1"/>
</dbReference>
<sequence length="738" mass="78695">MAFDVDHVLAEATTEELAALVCGSGSWHTTGIPRLGVPPLRLADGPHGLRVTEQLLTQAVPATCFPTAAGLGSSWNPALLKRVGEALAHEAIALGVDVVLGPGLNIKRSPLCGRNFEYFSEDPLLSGTLSAALVYGLQSNGVGGCLKHFAVNNQETDRMRVDAVVAERTLREIYLAGFQRAVTAAAPWMVMCSYNRVNGTLASQNSWLLTDVLRGDWDYSGVVVSDWGAVYDRIAALIAGLDLEMPQAQGRAEAVAAAVEAGELSREVLEVAAERLLALTDKAASAVRPAGKIGHHDLARQAALESMVLLRNDGVLPLAPQAKVALIGAFAATPRYQGSGSSKVNPRELDRLLDTLSARCDVTYAPGFRLSGELDDDLIDEALLAAEDAEVIVACLGLPDAEEAEGFDRTHMRIPENQRALVASLSEAGKPVVVVLSNGAAVEVADWVEETSALLEAWLGGEAGALALAQVLTGEAEPSGRLTETLGLRLEDYPSALMFPGESGQVMYGEGVLVGYRGFDALEREVAFPFGFGLGYTTFRYDSLTLTDTGSVVTRDLRVAVSVTLTNTGERAGAEVVQVYVRNAPASVSRPVRELRGYTKVWLEPGETRTVIVGLGIDAFAFWSTPHERFVVESGVYAIEAGPHSRDLPLSGGLRLDVPRLPSALHDESTIAEWFADTEAMEALQARAVARTGERFALSEQMYTVVAGQPLRRFAMFPGGVLTAEDVDAVLAEYGRSV</sequence>
<dbReference type="Pfam" id="PF14310">
    <property type="entry name" value="Fn3-like"/>
    <property type="match status" value="1"/>
</dbReference>
<dbReference type="InterPro" id="IPR026891">
    <property type="entry name" value="Fn3-like"/>
</dbReference>
<dbReference type="Gene3D" id="2.60.40.10">
    <property type="entry name" value="Immunoglobulins"/>
    <property type="match status" value="1"/>
</dbReference>
<evidence type="ECO:0000256" key="5">
    <source>
        <dbReference type="ARBA" id="ARBA00074219"/>
    </source>
</evidence>
<proteinExistence type="inferred from homology"/>
<dbReference type="GO" id="GO:0005975">
    <property type="term" value="P:carbohydrate metabolic process"/>
    <property type="evidence" value="ECO:0007669"/>
    <property type="project" value="InterPro"/>
</dbReference>
<comment type="function">
    <text evidence="4">Catalyzes the hydrolysis of a non-reducing terminal alpha-L-arabinopyranosidic linkage in ginsenoside Rb2 (alpha-L-arabinopyranosyl-(1-&gt;6)-alpha-D-glucopyranosyl) to release alpha-D-glucopyranosyl (Rd). It is not able to hydrolyze alpha-L-arabinofuranosyl-(1-&gt;6)-alpha-D-glucopyranosyl (Rc).</text>
</comment>
<dbReference type="PROSITE" id="PS00775">
    <property type="entry name" value="GLYCOSYL_HYDROL_F3"/>
    <property type="match status" value="1"/>
</dbReference>
<dbReference type="PANTHER" id="PTHR42715:SF10">
    <property type="entry name" value="BETA-GLUCOSIDASE"/>
    <property type="match status" value="1"/>
</dbReference>
<dbReference type="Gene3D" id="3.20.20.300">
    <property type="entry name" value="Glycoside hydrolase, family 3, N-terminal domain"/>
    <property type="match status" value="1"/>
</dbReference>
<dbReference type="OrthoDB" id="9803863at2"/>
<dbReference type="Pfam" id="PF00933">
    <property type="entry name" value="Glyco_hydro_3"/>
    <property type="match status" value="1"/>
</dbReference>
<dbReference type="AlphaFoldDB" id="A0A4Q2EGB8"/>
<comment type="similarity">
    <text evidence="1 6">Belongs to the glycosyl hydrolase 3 family.</text>
</comment>
<evidence type="ECO:0000313" key="9">
    <source>
        <dbReference type="Proteomes" id="UP000290624"/>
    </source>
</evidence>
<dbReference type="Gene3D" id="3.40.50.1700">
    <property type="entry name" value="Glycoside hydrolase family 3 C-terminal domain"/>
    <property type="match status" value="1"/>
</dbReference>
<dbReference type="PRINTS" id="PR00133">
    <property type="entry name" value="GLHYDRLASE3"/>
</dbReference>
<dbReference type="SUPFAM" id="SSF52279">
    <property type="entry name" value="Beta-D-glucan exohydrolase, C-terminal domain"/>
    <property type="match status" value="1"/>
</dbReference>
<evidence type="ECO:0000313" key="8">
    <source>
        <dbReference type="EMBL" id="RXW31602.1"/>
    </source>
</evidence>
<protein>
    <recommendedName>
        <fullName evidence="5">Exo-alpha-(1-&gt;6)-L-arabinopyranosidase</fullName>
    </recommendedName>
</protein>
<evidence type="ECO:0000256" key="3">
    <source>
        <dbReference type="ARBA" id="ARBA00023277"/>
    </source>
</evidence>
<evidence type="ECO:0000259" key="7">
    <source>
        <dbReference type="SMART" id="SM01217"/>
    </source>
</evidence>
<dbReference type="InterPro" id="IPR050288">
    <property type="entry name" value="Cellulose_deg_GH3"/>
</dbReference>
<evidence type="ECO:0000256" key="1">
    <source>
        <dbReference type="ARBA" id="ARBA00005336"/>
    </source>
</evidence>
<dbReference type="InterPro" id="IPR036881">
    <property type="entry name" value="Glyco_hydro_3_C_sf"/>
</dbReference>
<evidence type="ECO:0000256" key="2">
    <source>
        <dbReference type="ARBA" id="ARBA00022801"/>
    </source>
</evidence>
<dbReference type="RefSeq" id="WP_129459208.1">
    <property type="nucleotide sequence ID" value="NZ_PPCV01000007.1"/>
</dbReference>
<keyword evidence="6" id="KW-0326">Glycosidase</keyword>
<dbReference type="Pfam" id="PF01915">
    <property type="entry name" value="Glyco_hydro_3_C"/>
    <property type="match status" value="1"/>
</dbReference>
<keyword evidence="2 6" id="KW-0378">Hydrolase</keyword>
<dbReference type="EMBL" id="PPCV01000007">
    <property type="protein sequence ID" value="RXW31602.1"/>
    <property type="molecule type" value="Genomic_DNA"/>
</dbReference>
<dbReference type="SMART" id="SM01217">
    <property type="entry name" value="Fn3_like"/>
    <property type="match status" value="1"/>
</dbReference>
<dbReference type="InterPro" id="IPR019800">
    <property type="entry name" value="Glyco_hydro_3_AS"/>
</dbReference>
<dbReference type="GO" id="GO:0008422">
    <property type="term" value="F:beta-glucosidase activity"/>
    <property type="evidence" value="ECO:0007669"/>
    <property type="project" value="UniProtKB-ARBA"/>
</dbReference>
<feature type="domain" description="Fibronectin type III-like" evidence="7">
    <location>
        <begin position="575"/>
        <end position="645"/>
    </location>
</feature>
<evidence type="ECO:0000256" key="4">
    <source>
        <dbReference type="ARBA" id="ARBA00058905"/>
    </source>
</evidence>
<dbReference type="SUPFAM" id="SSF51445">
    <property type="entry name" value="(Trans)glycosidases"/>
    <property type="match status" value="1"/>
</dbReference>
<dbReference type="Proteomes" id="UP000290624">
    <property type="component" value="Unassembled WGS sequence"/>
</dbReference>
<dbReference type="InterPro" id="IPR013783">
    <property type="entry name" value="Ig-like_fold"/>
</dbReference>
<dbReference type="InterPro" id="IPR017853">
    <property type="entry name" value="GH"/>
</dbReference>
<keyword evidence="9" id="KW-1185">Reference proteome</keyword>
<reference evidence="8 9" key="1">
    <citation type="submission" date="2018-01" db="EMBL/GenBank/DDBJ databases">
        <title>Lactibacter flavus gen. nov., sp. nov., a novel bacterium of the family Propionibacteriaceae isolated from raw milk and dairy products.</title>
        <authorList>
            <person name="Wenning M."/>
            <person name="Breitenwieser F."/>
            <person name="Huptas C."/>
            <person name="von Neubeck M."/>
            <person name="Busse H.-J."/>
            <person name="Scherer S."/>
        </authorList>
    </citation>
    <scope>NUCLEOTIDE SEQUENCE [LARGE SCALE GENOMIC DNA]</scope>
    <source>
        <strain evidence="8 9">VG341</strain>
    </source>
</reference>
<evidence type="ECO:0000256" key="6">
    <source>
        <dbReference type="RuleBase" id="RU361161"/>
    </source>
</evidence>
<dbReference type="InterPro" id="IPR036962">
    <property type="entry name" value="Glyco_hydro_3_N_sf"/>
</dbReference>
<dbReference type="InterPro" id="IPR001764">
    <property type="entry name" value="Glyco_hydro_3_N"/>
</dbReference>
<keyword evidence="3" id="KW-0119">Carbohydrate metabolism</keyword>
<organism evidence="8 9">
    <name type="scientific">Propioniciclava flava</name>
    <dbReference type="NCBI Taxonomy" id="2072026"/>
    <lineage>
        <taxon>Bacteria</taxon>
        <taxon>Bacillati</taxon>
        <taxon>Actinomycetota</taxon>
        <taxon>Actinomycetes</taxon>
        <taxon>Propionibacteriales</taxon>
        <taxon>Propionibacteriaceae</taxon>
        <taxon>Propioniciclava</taxon>
    </lineage>
</organism>
<comment type="caution">
    <text evidence="8">The sequence shown here is derived from an EMBL/GenBank/DDBJ whole genome shotgun (WGS) entry which is preliminary data.</text>
</comment>
<accession>A0A4Q2EGB8</accession>
<dbReference type="FunFam" id="2.60.40.10:FF:000495">
    <property type="entry name" value="Periplasmic beta-glucosidase"/>
    <property type="match status" value="1"/>
</dbReference>
<dbReference type="InterPro" id="IPR002772">
    <property type="entry name" value="Glyco_hydro_3_C"/>
</dbReference>
<gene>
    <name evidence="8" type="ORF">C1706_10570</name>
</gene>
<name>A0A4Q2EGB8_9ACTN</name>